<gene>
    <name evidence="3" type="ORF">Aru02nite_28110</name>
</gene>
<dbReference type="InterPro" id="IPR050179">
    <property type="entry name" value="Trans_hexapeptide_repeat"/>
</dbReference>
<dbReference type="InterPro" id="IPR018357">
    <property type="entry name" value="Hexapep_transf_CS"/>
</dbReference>
<dbReference type="Gene3D" id="2.160.10.10">
    <property type="entry name" value="Hexapeptide repeat proteins"/>
    <property type="match status" value="1"/>
</dbReference>
<reference evidence="3" key="1">
    <citation type="submission" date="2021-01" db="EMBL/GenBank/DDBJ databases">
        <title>Whole genome shotgun sequence of Actinocatenispora rupis NBRC 107355.</title>
        <authorList>
            <person name="Komaki H."/>
            <person name="Tamura T."/>
        </authorList>
    </citation>
    <scope>NUCLEOTIDE SEQUENCE</scope>
    <source>
        <strain evidence="3">NBRC 107355</strain>
    </source>
</reference>
<organism evidence="3 4">
    <name type="scientific">Actinocatenispora rupis</name>
    <dbReference type="NCBI Taxonomy" id="519421"/>
    <lineage>
        <taxon>Bacteria</taxon>
        <taxon>Bacillati</taxon>
        <taxon>Actinomycetota</taxon>
        <taxon>Actinomycetes</taxon>
        <taxon>Micromonosporales</taxon>
        <taxon>Micromonosporaceae</taxon>
        <taxon>Actinocatenispora</taxon>
    </lineage>
</organism>
<keyword evidence="1" id="KW-0808">Transferase</keyword>
<comment type="caution">
    <text evidence="3">The sequence shown here is derived from an EMBL/GenBank/DDBJ whole genome shotgun (WGS) entry which is preliminary data.</text>
</comment>
<evidence type="ECO:0000256" key="2">
    <source>
        <dbReference type="ARBA" id="ARBA00022737"/>
    </source>
</evidence>
<dbReference type="EMBL" id="BOMB01000015">
    <property type="protein sequence ID" value="GID11922.1"/>
    <property type="molecule type" value="Genomic_DNA"/>
</dbReference>
<dbReference type="GO" id="GO:0016746">
    <property type="term" value="F:acyltransferase activity"/>
    <property type="evidence" value="ECO:0007669"/>
    <property type="project" value="UniProtKB-KW"/>
</dbReference>
<dbReference type="PROSITE" id="PS00101">
    <property type="entry name" value="HEXAPEP_TRANSFERASES"/>
    <property type="match status" value="1"/>
</dbReference>
<dbReference type="AlphaFoldDB" id="A0A8J3J860"/>
<dbReference type="SUPFAM" id="SSF51161">
    <property type="entry name" value="Trimeric LpxA-like enzymes"/>
    <property type="match status" value="1"/>
</dbReference>
<dbReference type="Proteomes" id="UP000612808">
    <property type="component" value="Unassembled WGS sequence"/>
</dbReference>
<evidence type="ECO:0000313" key="4">
    <source>
        <dbReference type="Proteomes" id="UP000612808"/>
    </source>
</evidence>
<dbReference type="RefSeq" id="WP_275408632.1">
    <property type="nucleotide sequence ID" value="NZ_BAAAZM010000005.1"/>
</dbReference>
<keyword evidence="4" id="KW-1185">Reference proteome</keyword>
<evidence type="ECO:0000313" key="3">
    <source>
        <dbReference type="EMBL" id="GID11922.1"/>
    </source>
</evidence>
<keyword evidence="3" id="KW-0012">Acyltransferase</keyword>
<protein>
    <submittedName>
        <fullName evidence="3">Acyltransferase</fullName>
    </submittedName>
</protein>
<sequence>MSAELLVGAGLTADPDVTIGYPPNRSVHTGLAMGPDARLRSGTVVYQGSRIGARFETGHHVVVREGCTIGDDVSVWSNTVVDYGCRLGHRVKVHSNCYLAQYTELGDDAFLAPGVTIANDLYPGQADSARVMSGPYIGAGAQIGVNVTILPYVRIGAGALVGAGAVVSRDVPPGAVVYGNPAVVHGTVDGLTAIAERIESDGSSASRFRLVHKGSGA</sequence>
<dbReference type="InterPro" id="IPR011004">
    <property type="entry name" value="Trimer_LpxA-like_sf"/>
</dbReference>
<name>A0A8J3J860_9ACTN</name>
<dbReference type="Pfam" id="PF00132">
    <property type="entry name" value="Hexapep"/>
    <property type="match status" value="1"/>
</dbReference>
<dbReference type="InterPro" id="IPR001451">
    <property type="entry name" value="Hexapep"/>
</dbReference>
<proteinExistence type="predicted"/>
<keyword evidence="2" id="KW-0677">Repeat</keyword>
<accession>A0A8J3J860</accession>
<evidence type="ECO:0000256" key="1">
    <source>
        <dbReference type="ARBA" id="ARBA00022679"/>
    </source>
</evidence>
<dbReference type="PANTHER" id="PTHR43300">
    <property type="entry name" value="ACETYLTRANSFERASE"/>
    <property type="match status" value="1"/>
</dbReference>